<dbReference type="EMBL" id="JANBPY010000122">
    <property type="protein sequence ID" value="KAJ1968897.1"/>
    <property type="molecule type" value="Genomic_DNA"/>
</dbReference>
<evidence type="ECO:0000256" key="1">
    <source>
        <dbReference type="SAM" id="MobiDB-lite"/>
    </source>
</evidence>
<reference evidence="2" key="1">
    <citation type="submission" date="2022-07" db="EMBL/GenBank/DDBJ databases">
        <title>Phylogenomic reconstructions and comparative analyses of Kickxellomycotina fungi.</title>
        <authorList>
            <person name="Reynolds N.K."/>
            <person name="Stajich J.E."/>
            <person name="Barry K."/>
            <person name="Grigoriev I.V."/>
            <person name="Crous P."/>
            <person name="Smith M.E."/>
        </authorList>
    </citation>
    <scope>NUCLEOTIDE SEQUENCE</scope>
    <source>
        <strain evidence="2">RSA 1196</strain>
    </source>
</reference>
<evidence type="ECO:0000313" key="2">
    <source>
        <dbReference type="EMBL" id="KAJ1968897.1"/>
    </source>
</evidence>
<comment type="caution">
    <text evidence="2">The sequence shown here is derived from an EMBL/GenBank/DDBJ whole genome shotgun (WGS) entry which is preliminary data.</text>
</comment>
<proteinExistence type="predicted"/>
<organism evidence="2 3">
    <name type="scientific">Dispira parvispora</name>
    <dbReference type="NCBI Taxonomy" id="1520584"/>
    <lineage>
        <taxon>Eukaryota</taxon>
        <taxon>Fungi</taxon>
        <taxon>Fungi incertae sedis</taxon>
        <taxon>Zoopagomycota</taxon>
        <taxon>Kickxellomycotina</taxon>
        <taxon>Dimargaritomycetes</taxon>
        <taxon>Dimargaritales</taxon>
        <taxon>Dimargaritaceae</taxon>
        <taxon>Dispira</taxon>
    </lineage>
</organism>
<feature type="non-terminal residue" evidence="2">
    <location>
        <position position="107"/>
    </location>
</feature>
<keyword evidence="3" id="KW-1185">Reference proteome</keyword>
<dbReference type="OrthoDB" id="28245at2759"/>
<accession>A0A9W8AX82</accession>
<dbReference type="AlphaFoldDB" id="A0A9W8AX82"/>
<evidence type="ECO:0000313" key="3">
    <source>
        <dbReference type="Proteomes" id="UP001150925"/>
    </source>
</evidence>
<gene>
    <name evidence="2" type="ORF">IWQ62_000964</name>
</gene>
<name>A0A9W8AX82_9FUNG</name>
<feature type="region of interest" description="Disordered" evidence="1">
    <location>
        <begin position="1"/>
        <end position="23"/>
    </location>
</feature>
<dbReference type="Proteomes" id="UP001150925">
    <property type="component" value="Unassembled WGS sequence"/>
</dbReference>
<protein>
    <submittedName>
        <fullName evidence="2">Uncharacterized protein</fullName>
    </submittedName>
</protein>
<sequence>MNSPDSMVATVKGPLCPPSSTYRQDVERVRNEVNRILLRKDQMLLRQMSRVNLAGDKAVFWSHLIVNLLRKQNSPETMQSFIKYAIREKMLESYTKGKDISEVLRDN</sequence>